<reference evidence="2" key="1">
    <citation type="submission" date="2023-03" db="EMBL/GenBank/DDBJ databases">
        <title>Massive genome expansion in bonnet fungi (Mycena s.s.) driven by repeated elements and novel gene families across ecological guilds.</title>
        <authorList>
            <consortium name="Lawrence Berkeley National Laboratory"/>
            <person name="Harder C.B."/>
            <person name="Miyauchi S."/>
            <person name="Viragh M."/>
            <person name="Kuo A."/>
            <person name="Thoen E."/>
            <person name="Andreopoulos B."/>
            <person name="Lu D."/>
            <person name="Skrede I."/>
            <person name="Drula E."/>
            <person name="Henrissat B."/>
            <person name="Morin E."/>
            <person name="Kohler A."/>
            <person name="Barry K."/>
            <person name="LaButti K."/>
            <person name="Morin E."/>
            <person name="Salamov A."/>
            <person name="Lipzen A."/>
            <person name="Mereny Z."/>
            <person name="Hegedus B."/>
            <person name="Baldrian P."/>
            <person name="Stursova M."/>
            <person name="Weitz H."/>
            <person name="Taylor A."/>
            <person name="Grigoriev I.V."/>
            <person name="Nagy L.G."/>
            <person name="Martin F."/>
            <person name="Kauserud H."/>
        </authorList>
    </citation>
    <scope>NUCLEOTIDE SEQUENCE</scope>
    <source>
        <strain evidence="2">CBHHK188m</strain>
    </source>
</reference>
<accession>A0AAD7NN62</accession>
<dbReference type="Proteomes" id="UP001215280">
    <property type="component" value="Unassembled WGS sequence"/>
</dbReference>
<sequence length="446" mass="50322">MNGCGWTDLGQTEDVQRTSGAADGNGPLRPRSPMIAGGADFAGPRIICRIIAGDPNHESPNNRFLLYVSWLKSSHHSTRGVDATVKCSKAMSISALCALPTGLELEICEEAFRREDRCHISTFWRSIVLEDKRWLTWFEMLVDPETEESIRDILSRLQALDFIPIRCIVTLCFYTRCSICSKNTTWIFLPELKRICVDCLQPENHDVMSYSAALTTYDVSEKDTADIVVLHWEERDVGWKKKMGVNTRAKLRNREARRGRETGDSSLIYKKARLRKAYEKRLSEYEAATAERRKLKAGGDAEGADTVAKTHPKLSAILREINSAEPLFAFYQSTCVLPTNFLVFDGATGSVEAQTFVACVICNIIANLRWEDGDPITGKREPPQFKEHMLSGLLSAHEEEHRTARETDRCYSRCLDDDDYDLGSPPRCDVCLNVEALYEKDDLDSS</sequence>
<evidence type="ECO:0000313" key="3">
    <source>
        <dbReference type="Proteomes" id="UP001215280"/>
    </source>
</evidence>
<name>A0AAD7NN62_9AGAR</name>
<comment type="caution">
    <text evidence="2">The sequence shown here is derived from an EMBL/GenBank/DDBJ whole genome shotgun (WGS) entry which is preliminary data.</text>
</comment>
<dbReference type="AlphaFoldDB" id="A0AAD7NN62"/>
<gene>
    <name evidence="2" type="ORF">DFH07DRAFT_769356</name>
</gene>
<evidence type="ECO:0000256" key="1">
    <source>
        <dbReference type="SAM" id="MobiDB-lite"/>
    </source>
</evidence>
<evidence type="ECO:0000313" key="2">
    <source>
        <dbReference type="EMBL" id="KAJ7768144.1"/>
    </source>
</evidence>
<proteinExistence type="predicted"/>
<dbReference type="EMBL" id="JARJLG010000028">
    <property type="protein sequence ID" value="KAJ7768144.1"/>
    <property type="molecule type" value="Genomic_DNA"/>
</dbReference>
<feature type="region of interest" description="Disordered" evidence="1">
    <location>
        <begin position="1"/>
        <end position="34"/>
    </location>
</feature>
<protein>
    <submittedName>
        <fullName evidence="2">Uncharacterized protein</fullName>
    </submittedName>
</protein>
<organism evidence="2 3">
    <name type="scientific">Mycena maculata</name>
    <dbReference type="NCBI Taxonomy" id="230809"/>
    <lineage>
        <taxon>Eukaryota</taxon>
        <taxon>Fungi</taxon>
        <taxon>Dikarya</taxon>
        <taxon>Basidiomycota</taxon>
        <taxon>Agaricomycotina</taxon>
        <taxon>Agaricomycetes</taxon>
        <taxon>Agaricomycetidae</taxon>
        <taxon>Agaricales</taxon>
        <taxon>Marasmiineae</taxon>
        <taxon>Mycenaceae</taxon>
        <taxon>Mycena</taxon>
    </lineage>
</organism>
<keyword evidence="3" id="KW-1185">Reference proteome</keyword>